<organism evidence="1 2">
    <name type="scientific">Leucogyrophana mollusca</name>
    <dbReference type="NCBI Taxonomy" id="85980"/>
    <lineage>
        <taxon>Eukaryota</taxon>
        <taxon>Fungi</taxon>
        <taxon>Dikarya</taxon>
        <taxon>Basidiomycota</taxon>
        <taxon>Agaricomycotina</taxon>
        <taxon>Agaricomycetes</taxon>
        <taxon>Agaricomycetidae</taxon>
        <taxon>Boletales</taxon>
        <taxon>Boletales incertae sedis</taxon>
        <taxon>Leucogyrophana</taxon>
    </lineage>
</organism>
<name>A0ACB8AXF9_9AGAM</name>
<dbReference type="Proteomes" id="UP000790709">
    <property type="component" value="Unassembled WGS sequence"/>
</dbReference>
<reference evidence="1" key="1">
    <citation type="journal article" date="2021" name="New Phytol.">
        <title>Evolutionary innovations through gain and loss of genes in the ectomycorrhizal Boletales.</title>
        <authorList>
            <person name="Wu G."/>
            <person name="Miyauchi S."/>
            <person name="Morin E."/>
            <person name="Kuo A."/>
            <person name="Drula E."/>
            <person name="Varga T."/>
            <person name="Kohler A."/>
            <person name="Feng B."/>
            <person name="Cao Y."/>
            <person name="Lipzen A."/>
            <person name="Daum C."/>
            <person name="Hundley H."/>
            <person name="Pangilinan J."/>
            <person name="Johnson J."/>
            <person name="Barry K."/>
            <person name="LaButti K."/>
            <person name="Ng V."/>
            <person name="Ahrendt S."/>
            <person name="Min B."/>
            <person name="Choi I.G."/>
            <person name="Park H."/>
            <person name="Plett J.M."/>
            <person name="Magnuson J."/>
            <person name="Spatafora J.W."/>
            <person name="Nagy L.G."/>
            <person name="Henrissat B."/>
            <person name="Grigoriev I.V."/>
            <person name="Yang Z.L."/>
            <person name="Xu J."/>
            <person name="Martin F.M."/>
        </authorList>
    </citation>
    <scope>NUCLEOTIDE SEQUENCE</scope>
    <source>
        <strain evidence="1">KUC20120723A-06</strain>
    </source>
</reference>
<evidence type="ECO:0000313" key="1">
    <source>
        <dbReference type="EMBL" id="KAH7917723.1"/>
    </source>
</evidence>
<evidence type="ECO:0000313" key="2">
    <source>
        <dbReference type="Proteomes" id="UP000790709"/>
    </source>
</evidence>
<protein>
    <submittedName>
        <fullName evidence="1">Uncharacterized protein</fullName>
    </submittedName>
</protein>
<accession>A0ACB8AXF9</accession>
<gene>
    <name evidence="1" type="ORF">BV22DRAFT_1025883</name>
</gene>
<keyword evidence="2" id="KW-1185">Reference proteome</keyword>
<dbReference type="EMBL" id="MU266956">
    <property type="protein sequence ID" value="KAH7917723.1"/>
    <property type="molecule type" value="Genomic_DNA"/>
</dbReference>
<proteinExistence type="predicted"/>
<comment type="caution">
    <text evidence="1">The sequence shown here is derived from an EMBL/GenBank/DDBJ whole genome shotgun (WGS) entry which is preliminary data.</text>
</comment>
<sequence>MMHDGVVMPHPPMLRALDQANAKLDFAPNIEEIHYVTYKDEEGYNIVRAMYFEDGGKTVRRLLEEGGADGTPLSEWVISPPHGGTTTPSMRDTFRRAQCCDVVLCPRFHGTASRHVTAKYRGNYTAIWNILDYPGIAFLHGLKADPSVASISDVGSPIGESDNYNHSHVRCMS</sequence>